<protein>
    <submittedName>
        <fullName evidence="2">Uncharacterized protein</fullName>
    </submittedName>
</protein>
<dbReference type="HOGENOM" id="CLU_1420476_0_0_11"/>
<organism evidence="2 3">
    <name type="scientific">Mycolicibacterium vaccae ATCC 25954</name>
    <dbReference type="NCBI Taxonomy" id="1194972"/>
    <lineage>
        <taxon>Bacteria</taxon>
        <taxon>Bacillati</taxon>
        <taxon>Actinomycetota</taxon>
        <taxon>Actinomycetes</taxon>
        <taxon>Mycobacteriales</taxon>
        <taxon>Mycobacteriaceae</taxon>
        <taxon>Mycolicibacterium</taxon>
    </lineage>
</organism>
<dbReference type="eggNOG" id="ENOG502ZTWR">
    <property type="taxonomic scope" value="Bacteria"/>
</dbReference>
<reference evidence="2 3" key="1">
    <citation type="journal article" date="2012" name="J. Bacteriol.">
        <title>Complete Genome Sequence of Mycobacterium vaccae Type Strain ATCC 25954.</title>
        <authorList>
            <person name="Ho Y.S."/>
            <person name="Adroub S.A."/>
            <person name="Abadi M."/>
            <person name="Al Alwan B."/>
            <person name="Alkhateeb R."/>
            <person name="Gao G."/>
            <person name="Ragab A."/>
            <person name="Ali S."/>
            <person name="van Soolingen D."/>
            <person name="Bitter W."/>
            <person name="Pain A."/>
            <person name="Abdallah A.M."/>
        </authorList>
    </citation>
    <scope>NUCLEOTIDE SEQUENCE [LARGE SCALE GENOMIC DNA]</scope>
    <source>
        <strain evidence="2 3">ATCC 25954</strain>
    </source>
</reference>
<accession>K0UCW1</accession>
<comment type="caution">
    <text evidence="2">The sequence shown here is derived from an EMBL/GenBank/DDBJ whole genome shotgun (WGS) entry which is preliminary data.</text>
</comment>
<keyword evidence="1" id="KW-0472">Membrane</keyword>
<gene>
    <name evidence="2" type="ORF">MVAC_26322</name>
</gene>
<evidence type="ECO:0000313" key="3">
    <source>
        <dbReference type="Proteomes" id="UP000006072"/>
    </source>
</evidence>
<feature type="transmembrane region" description="Helical" evidence="1">
    <location>
        <begin position="157"/>
        <end position="178"/>
    </location>
</feature>
<dbReference type="EMBL" id="ALQA01000089">
    <property type="protein sequence ID" value="EJZ05107.1"/>
    <property type="molecule type" value="Genomic_DNA"/>
</dbReference>
<dbReference type="Proteomes" id="UP000006072">
    <property type="component" value="Unassembled WGS sequence"/>
</dbReference>
<proteinExistence type="predicted"/>
<evidence type="ECO:0000256" key="1">
    <source>
        <dbReference type="SAM" id="Phobius"/>
    </source>
</evidence>
<dbReference type="AlphaFoldDB" id="K0UCW1"/>
<keyword evidence="3" id="KW-1185">Reference proteome</keyword>
<sequence length="183" mass="20863">MYTAAHPPTPDSALLRASIPGWGADLDPKDRPQVPKLRHDLDSGAHWGFPDRQPEHGQRERSIEHRFLTPVFGTAQPLRGLSGALRRVAYRFSEGRAAHWLILLYADRVDVLEHRVTGLLTLKPDRMIAETGLRAELTRNGRRSRLGRGRTDVKHMWMDPVIIVGPWLVLGAVVTRLVRRRRR</sequence>
<dbReference type="PATRIC" id="fig|1194972.3.peg.5238"/>
<keyword evidence="1" id="KW-0812">Transmembrane</keyword>
<name>K0UCW1_MYCVA</name>
<keyword evidence="1" id="KW-1133">Transmembrane helix</keyword>
<evidence type="ECO:0000313" key="2">
    <source>
        <dbReference type="EMBL" id="EJZ05107.1"/>
    </source>
</evidence>